<dbReference type="InterPro" id="IPR046867">
    <property type="entry name" value="AldOxase/xan_DH_MoCoBD2"/>
</dbReference>
<keyword evidence="4" id="KW-1185">Reference proteome</keyword>
<dbReference type="EMBL" id="VHLH01000006">
    <property type="protein sequence ID" value="TPW30463.1"/>
    <property type="molecule type" value="Genomic_DNA"/>
</dbReference>
<dbReference type="InterPro" id="IPR000674">
    <property type="entry name" value="Ald_Oxase/Xan_DH_a/b"/>
</dbReference>
<feature type="chain" id="PRO_5021397792" evidence="1">
    <location>
        <begin position="34"/>
        <end position="754"/>
    </location>
</feature>
<dbReference type="GO" id="GO:0016491">
    <property type="term" value="F:oxidoreductase activity"/>
    <property type="evidence" value="ECO:0007669"/>
    <property type="project" value="InterPro"/>
</dbReference>
<feature type="signal peptide" evidence="1">
    <location>
        <begin position="1"/>
        <end position="33"/>
    </location>
</feature>
<dbReference type="Pfam" id="PF02738">
    <property type="entry name" value="MoCoBD_1"/>
    <property type="match status" value="1"/>
</dbReference>
<dbReference type="InterPro" id="IPR008274">
    <property type="entry name" value="AldOxase/xan_DH_MoCoBD1"/>
</dbReference>
<name>A0A506U7Z2_9HYPH</name>
<sequence length="754" mass="81267">MTIRGDRGFSRRSFLKGSGLVVSFALLPGVAFAQDKTDGPKGPPFGDMKSTPYLDSWIGIDESGKVTIFSGKAELGQGIMTALMQCAAEQLAVTPDQVRMEMASTASTPDEGYTAGSNSMAGSGTAILNAAAQMRTILIGWAADDLGVDKTTLHAENGVVKGDGGKSRAYGDIVKGRSLHVEADGTSDLIPPDRYKVMGKNHPRLDIPAKLTGAPIYVQDMRPDGMLHARVVRPPSYTSTLQSVDTAAVSKMPGVVKVVHEGDYLAVVAKGEYQAIVALRALQEAAKWQTPKALPKESTIYDMLKSMKTDDSVIDKRGDGTLPEGRPVVSATYRRPYMMHGAIGPSCAVAEFTNGKLTVWTHSQGVFPLRKTLADMLSMPLDAIDCIQVEGSGCYGHNGADDVAADAAIIARAMPDKPIRVQWMREDEHGWEPYGSPMIAEAKGTLDDDGRISGWNYELWSMTFSTRPGGSANNLMPAWYLPKKFGPPKGGQIPLPGGGGDRNAIPTYDLANTHVLYHYIDGPMPIRISALRSLGGYLNTFAVESFMDEMALAAKTDPVAFRLKHVKDPRARDVIEMAAGKFGWKKAEKLPPYRGRGFAYVRYETVKAYCALAVEIEVDPVSGQIRVRRAVAAIDSGNAVNPNGIQNQIEGCIIQATSWSLHERVAFTETEIMSRDWSSYPILRFDGVPDSVEVHVIDRPGAPFLGTGEAGMGPTPAAIANALYDATGLRMRDLPFHAEAVRTAMLGPDAKTKA</sequence>
<dbReference type="SMART" id="SM01008">
    <property type="entry name" value="Ald_Xan_dh_C"/>
    <property type="match status" value="1"/>
</dbReference>
<evidence type="ECO:0000256" key="1">
    <source>
        <dbReference type="SAM" id="SignalP"/>
    </source>
</evidence>
<accession>A0A506U7Z2</accession>
<dbReference type="PROSITE" id="PS51318">
    <property type="entry name" value="TAT"/>
    <property type="match status" value="1"/>
</dbReference>
<dbReference type="Gene3D" id="3.90.1170.50">
    <property type="entry name" value="Aldehyde oxidase/xanthine dehydrogenase, a/b hammerhead"/>
    <property type="match status" value="1"/>
</dbReference>
<dbReference type="Proteomes" id="UP000320314">
    <property type="component" value="Unassembled WGS sequence"/>
</dbReference>
<dbReference type="Gene3D" id="3.30.365.10">
    <property type="entry name" value="Aldehyde oxidase/xanthine dehydrogenase, molybdopterin binding domain"/>
    <property type="match status" value="4"/>
</dbReference>
<dbReference type="InterPro" id="IPR037165">
    <property type="entry name" value="AldOxase/xan_DH_Mopterin-bd_sf"/>
</dbReference>
<dbReference type="InterPro" id="IPR006311">
    <property type="entry name" value="TAT_signal"/>
</dbReference>
<evidence type="ECO:0000313" key="3">
    <source>
        <dbReference type="EMBL" id="TPW30463.1"/>
    </source>
</evidence>
<keyword evidence="1" id="KW-0732">Signal</keyword>
<dbReference type="SUPFAM" id="SSF56003">
    <property type="entry name" value="Molybdenum cofactor-binding domain"/>
    <property type="match status" value="2"/>
</dbReference>
<comment type="caution">
    <text evidence="3">The sequence shown here is derived from an EMBL/GenBank/DDBJ whole genome shotgun (WGS) entry which is preliminary data.</text>
</comment>
<dbReference type="PIRSF" id="PIRSF036389">
    <property type="entry name" value="IOR_B"/>
    <property type="match status" value="1"/>
</dbReference>
<dbReference type="RefSeq" id="WP_141166025.1">
    <property type="nucleotide sequence ID" value="NZ_VHLH01000006.1"/>
</dbReference>
<dbReference type="PANTHER" id="PTHR47495">
    <property type="entry name" value="ALDEHYDE DEHYDROGENASE"/>
    <property type="match status" value="1"/>
</dbReference>
<organism evidence="3 4">
    <name type="scientific">Pararhizobium mangrovi</name>
    <dbReference type="NCBI Taxonomy" id="2590452"/>
    <lineage>
        <taxon>Bacteria</taxon>
        <taxon>Pseudomonadati</taxon>
        <taxon>Pseudomonadota</taxon>
        <taxon>Alphaproteobacteria</taxon>
        <taxon>Hyphomicrobiales</taxon>
        <taxon>Rhizobiaceae</taxon>
        <taxon>Rhizobium/Agrobacterium group</taxon>
        <taxon>Pararhizobium</taxon>
    </lineage>
</organism>
<dbReference type="InterPro" id="IPR052516">
    <property type="entry name" value="N-heterocyclic_Hydroxylase"/>
</dbReference>
<dbReference type="OrthoDB" id="9767994at2"/>
<dbReference type="AlphaFoldDB" id="A0A506U7Z2"/>
<evidence type="ECO:0000313" key="4">
    <source>
        <dbReference type="Proteomes" id="UP000320314"/>
    </source>
</evidence>
<protein>
    <submittedName>
        <fullName evidence="3">Xanthine dehydrogenase family protein molybdopterin-binding subunit</fullName>
    </submittedName>
</protein>
<reference evidence="3 4" key="1">
    <citation type="submission" date="2019-06" db="EMBL/GenBank/DDBJ databases">
        <authorList>
            <person name="Li M."/>
        </authorList>
    </citation>
    <scope>NUCLEOTIDE SEQUENCE [LARGE SCALE GENOMIC DNA]</scope>
    <source>
        <strain evidence="3 4">BGMRC6574</strain>
    </source>
</reference>
<dbReference type="Pfam" id="PF20256">
    <property type="entry name" value="MoCoBD_2"/>
    <property type="match status" value="2"/>
</dbReference>
<dbReference type="PANTHER" id="PTHR47495:SF1">
    <property type="entry name" value="BLL3820 PROTEIN"/>
    <property type="match status" value="1"/>
</dbReference>
<feature type="domain" description="Aldehyde oxidase/xanthine dehydrogenase a/b hammerhead" evidence="2">
    <location>
        <begin position="212"/>
        <end position="292"/>
    </location>
</feature>
<proteinExistence type="predicted"/>
<gene>
    <name evidence="3" type="ORF">FJU11_05505</name>
</gene>
<dbReference type="InterPro" id="IPR012368">
    <property type="entry name" value="OxRdtase_Mopterin-bd_su_IorB"/>
</dbReference>
<evidence type="ECO:0000259" key="2">
    <source>
        <dbReference type="SMART" id="SM01008"/>
    </source>
</evidence>